<dbReference type="Gramene" id="EFJ29430">
    <property type="protein sequence ID" value="EFJ29430"/>
    <property type="gene ID" value="SELMODRAFT_170725"/>
</dbReference>
<name>D8REE8_SELML</name>
<evidence type="ECO:0000256" key="4">
    <source>
        <dbReference type="ARBA" id="ARBA00022692"/>
    </source>
</evidence>
<accession>D8REE8</accession>
<evidence type="ECO:0000256" key="3">
    <source>
        <dbReference type="ARBA" id="ARBA00022679"/>
    </source>
</evidence>
<evidence type="ECO:0000313" key="10">
    <source>
        <dbReference type="EMBL" id="EFJ29430.1"/>
    </source>
</evidence>
<organism evidence="11">
    <name type="scientific">Selaginella moellendorffii</name>
    <name type="common">Spikemoss</name>
    <dbReference type="NCBI Taxonomy" id="88036"/>
    <lineage>
        <taxon>Eukaryota</taxon>
        <taxon>Viridiplantae</taxon>
        <taxon>Streptophyta</taxon>
        <taxon>Embryophyta</taxon>
        <taxon>Tracheophyta</taxon>
        <taxon>Lycopodiopsida</taxon>
        <taxon>Selaginellales</taxon>
        <taxon>Selaginellaceae</taxon>
        <taxon>Selaginella</taxon>
    </lineage>
</organism>
<evidence type="ECO:0000313" key="11">
    <source>
        <dbReference type="Proteomes" id="UP000001514"/>
    </source>
</evidence>
<protein>
    <recommendedName>
        <fullName evidence="9">Hydroxyproline O-arabinosyltransferase-like domain-containing protein</fullName>
    </recommendedName>
</protein>
<dbReference type="Pfam" id="PF23452">
    <property type="entry name" value="HPAT"/>
    <property type="match status" value="2"/>
</dbReference>
<sequence length="820" mass="92022">MGCLAVAFLLCSILALAAADPAPGRRIHTLFSVECNNYFDWQTVGLMHSFRISGHVGPITRLLSCTDEQLRSYGGMDLAPTHVVPSMSKHPVTGDWYPAINKPAGVVHWLNHSEDAKKVDWVVILDADMIIRKPLLPWDLGAEKGKPVSASYGYLIGCDNILAQLHTAHPEFCDKVGGLIAMHIDDLRAMAPLWLSKTEEVRQDKEHWATNITGDIYSSGWISEMYGYSFGAAEVGLRHKINDDVMLYPGYTPRAGVEPSLLHYGLGFKVGNWSFGKASHRDDNIVYDCNRLFPAPPHPDMVRGMNANEDEARGFLLSVECINTINAGLVLHHEKRACPKPKSDYVSFLNYLLKPSAHSKKASETVNAEQQEPRPYPKIHTLFSAECSAYFDWQTVGLVHSFKLSGQPGYITRLLSCSEKDLKSYKGMDLAPTHLVPSMSVHPLTGDWYPAINKPAAVLHWLHHVVTDVDFLVILDADMIMRGPITPWEFNAERGHPVSAPYNYLIGCDNELAQLHTRHPEACDKVGGVIIMHIEDVRALAPLWLFKTEEVRADKAHWATNITGDQYAHGWISEMYGYSFGAAEIELRHRIRDDIMLYPGYVPQEGSEPRVLHYGLEFSVGDWKFDKADWRNENMTSKCWRKFPEPPDPSTLTTSDRGERRRDEISIECISTINQALDIHHRKHGCVAAATTTTTTTTTTAANSSIAFGSRGEAKQGSEEAVVVEKSVDREALNSFMASNRRRSVLERFKRLPVISLSPRYWMIALWTLLVSCFLLVISAIYSRQRNHHENGGTKKISRRRNKLLAEEESNGSSQLLDQP</sequence>
<dbReference type="PANTHER" id="PTHR31485:SF7">
    <property type="entry name" value="PEPTIDYL SERINE ALPHA-GALACTOSYLTRANSFERASE"/>
    <property type="match status" value="1"/>
</dbReference>
<dbReference type="Proteomes" id="UP000001514">
    <property type="component" value="Unassembled WGS sequence"/>
</dbReference>
<keyword evidence="5 7" id="KW-1133">Transmembrane helix</keyword>
<dbReference type="EMBL" id="GL377577">
    <property type="protein sequence ID" value="EFJ29430.1"/>
    <property type="molecule type" value="Genomic_DNA"/>
</dbReference>
<dbReference type="OMA" id="EVGLQHK"/>
<dbReference type="InterPro" id="IPR056508">
    <property type="entry name" value="HPAT-like"/>
</dbReference>
<dbReference type="InParanoid" id="D8REE8"/>
<gene>
    <name evidence="10" type="ORF">SELMODRAFT_170725</name>
</gene>
<dbReference type="InterPro" id="IPR044845">
    <property type="entry name" value="HPAT/SRGT1-like"/>
</dbReference>
<dbReference type="STRING" id="88036.D8REE8"/>
<dbReference type="AlphaFoldDB" id="D8REE8"/>
<feature type="domain" description="Hydroxyproline O-arabinosyltransferase-like" evidence="9">
    <location>
        <begin position="28"/>
        <end position="267"/>
    </location>
</feature>
<reference evidence="10 11" key="1">
    <citation type="journal article" date="2011" name="Science">
        <title>The Selaginella genome identifies genetic changes associated with the evolution of vascular plants.</title>
        <authorList>
            <person name="Banks J.A."/>
            <person name="Nishiyama T."/>
            <person name="Hasebe M."/>
            <person name="Bowman J.L."/>
            <person name="Gribskov M."/>
            <person name="dePamphilis C."/>
            <person name="Albert V.A."/>
            <person name="Aono N."/>
            <person name="Aoyama T."/>
            <person name="Ambrose B.A."/>
            <person name="Ashton N.W."/>
            <person name="Axtell M.J."/>
            <person name="Barker E."/>
            <person name="Barker M.S."/>
            <person name="Bennetzen J.L."/>
            <person name="Bonawitz N.D."/>
            <person name="Chapple C."/>
            <person name="Cheng C."/>
            <person name="Correa L.G."/>
            <person name="Dacre M."/>
            <person name="DeBarry J."/>
            <person name="Dreyer I."/>
            <person name="Elias M."/>
            <person name="Engstrom E.M."/>
            <person name="Estelle M."/>
            <person name="Feng L."/>
            <person name="Finet C."/>
            <person name="Floyd S.K."/>
            <person name="Frommer W.B."/>
            <person name="Fujita T."/>
            <person name="Gramzow L."/>
            <person name="Gutensohn M."/>
            <person name="Harholt J."/>
            <person name="Hattori M."/>
            <person name="Heyl A."/>
            <person name="Hirai T."/>
            <person name="Hiwatashi Y."/>
            <person name="Ishikawa M."/>
            <person name="Iwata M."/>
            <person name="Karol K.G."/>
            <person name="Koehler B."/>
            <person name="Kolukisaoglu U."/>
            <person name="Kubo M."/>
            <person name="Kurata T."/>
            <person name="Lalonde S."/>
            <person name="Li K."/>
            <person name="Li Y."/>
            <person name="Litt A."/>
            <person name="Lyons E."/>
            <person name="Manning G."/>
            <person name="Maruyama T."/>
            <person name="Michael T.P."/>
            <person name="Mikami K."/>
            <person name="Miyazaki S."/>
            <person name="Morinaga S."/>
            <person name="Murata T."/>
            <person name="Mueller-Roeber B."/>
            <person name="Nelson D.R."/>
            <person name="Obara M."/>
            <person name="Oguri Y."/>
            <person name="Olmstead R.G."/>
            <person name="Onodera N."/>
            <person name="Petersen B.L."/>
            <person name="Pils B."/>
            <person name="Prigge M."/>
            <person name="Rensing S.A."/>
            <person name="Riano-Pachon D.M."/>
            <person name="Roberts A.W."/>
            <person name="Sato Y."/>
            <person name="Scheller H.V."/>
            <person name="Schulz B."/>
            <person name="Schulz C."/>
            <person name="Shakirov E.V."/>
            <person name="Shibagaki N."/>
            <person name="Shinohara N."/>
            <person name="Shippen D.E."/>
            <person name="Soerensen I."/>
            <person name="Sotooka R."/>
            <person name="Sugimoto N."/>
            <person name="Sugita M."/>
            <person name="Sumikawa N."/>
            <person name="Tanurdzic M."/>
            <person name="Theissen G."/>
            <person name="Ulvskov P."/>
            <person name="Wakazuki S."/>
            <person name="Weng J.K."/>
            <person name="Willats W.W."/>
            <person name="Wipf D."/>
            <person name="Wolf P.G."/>
            <person name="Yang L."/>
            <person name="Zimmer A.D."/>
            <person name="Zhu Q."/>
            <person name="Mitros T."/>
            <person name="Hellsten U."/>
            <person name="Loque D."/>
            <person name="Otillar R."/>
            <person name="Salamov A."/>
            <person name="Schmutz J."/>
            <person name="Shapiro H."/>
            <person name="Lindquist E."/>
            <person name="Lucas S."/>
            <person name="Rokhsar D."/>
            <person name="Grigoriev I.V."/>
        </authorList>
    </citation>
    <scope>NUCLEOTIDE SEQUENCE [LARGE SCALE GENOMIC DNA]</scope>
</reference>
<keyword evidence="3" id="KW-0808">Transferase</keyword>
<dbReference type="OrthoDB" id="2015991at2759"/>
<keyword evidence="6 7" id="KW-0472">Membrane</keyword>
<dbReference type="FunCoup" id="D8REE8">
    <property type="interactions" value="1069"/>
</dbReference>
<proteinExistence type="predicted"/>
<evidence type="ECO:0000256" key="5">
    <source>
        <dbReference type="ARBA" id="ARBA00022989"/>
    </source>
</evidence>
<evidence type="ECO:0000259" key="9">
    <source>
        <dbReference type="Pfam" id="PF23452"/>
    </source>
</evidence>
<dbReference type="HOGENOM" id="CLU_018998_1_0_1"/>
<feature type="chain" id="PRO_5003121742" description="Hydroxyproline O-arabinosyltransferase-like domain-containing protein" evidence="8">
    <location>
        <begin position="20"/>
        <end position="820"/>
    </location>
</feature>
<dbReference type="GO" id="GO:0016757">
    <property type="term" value="F:glycosyltransferase activity"/>
    <property type="evidence" value="ECO:0007669"/>
    <property type="project" value="UniProtKB-KW"/>
</dbReference>
<keyword evidence="11" id="KW-1185">Reference proteome</keyword>
<dbReference type="eggNOG" id="ENOG502QQG8">
    <property type="taxonomic scope" value="Eukaryota"/>
</dbReference>
<evidence type="ECO:0000256" key="2">
    <source>
        <dbReference type="ARBA" id="ARBA00022676"/>
    </source>
</evidence>
<keyword evidence="2" id="KW-0328">Glycosyltransferase</keyword>
<feature type="domain" description="Hydroxyproline O-arabinosyltransferase-like" evidence="9">
    <location>
        <begin position="380"/>
        <end position="648"/>
    </location>
</feature>
<evidence type="ECO:0000256" key="8">
    <source>
        <dbReference type="SAM" id="SignalP"/>
    </source>
</evidence>
<keyword evidence="8" id="KW-0732">Signal</keyword>
<keyword evidence="4 7" id="KW-0812">Transmembrane</keyword>
<dbReference type="KEGG" id="smo:SELMODRAFT_170725"/>
<comment type="subcellular location">
    <subcellularLocation>
        <location evidence="1">Membrane</location>
        <topology evidence="1">Single-pass membrane protein</topology>
    </subcellularLocation>
</comment>
<evidence type="ECO:0000256" key="6">
    <source>
        <dbReference type="ARBA" id="ARBA00023136"/>
    </source>
</evidence>
<dbReference type="PANTHER" id="PTHR31485">
    <property type="entry name" value="PEPTIDYL SERINE ALPHA-GALACTOSYLTRANSFERASE"/>
    <property type="match status" value="1"/>
</dbReference>
<evidence type="ECO:0000256" key="1">
    <source>
        <dbReference type="ARBA" id="ARBA00004167"/>
    </source>
</evidence>
<feature type="signal peptide" evidence="8">
    <location>
        <begin position="1"/>
        <end position="19"/>
    </location>
</feature>
<feature type="transmembrane region" description="Helical" evidence="7">
    <location>
        <begin position="761"/>
        <end position="782"/>
    </location>
</feature>
<dbReference type="GO" id="GO:0016020">
    <property type="term" value="C:membrane"/>
    <property type="evidence" value="ECO:0007669"/>
    <property type="project" value="UniProtKB-SubCell"/>
</dbReference>
<evidence type="ECO:0000256" key="7">
    <source>
        <dbReference type="SAM" id="Phobius"/>
    </source>
</evidence>